<dbReference type="SUPFAM" id="SSF50475">
    <property type="entry name" value="FMN-binding split barrel"/>
    <property type="match status" value="1"/>
</dbReference>
<dbReference type="HOGENOM" id="CLU_118461_0_0_6"/>
<feature type="domain" description="Pyridoxamine 5'-phosphate oxidase N-terminal" evidence="1">
    <location>
        <begin position="2"/>
        <end position="86"/>
    </location>
</feature>
<dbReference type="Gene3D" id="2.30.110.10">
    <property type="entry name" value="Electron Transport, Fmn-binding Protein, Chain A"/>
    <property type="match status" value="1"/>
</dbReference>
<protein>
    <submittedName>
        <fullName evidence="2">Pyridoxamine 5'-phosphate oxidase-related FMN-binding protein</fullName>
    </submittedName>
</protein>
<dbReference type="RefSeq" id="WP_013795616.1">
    <property type="nucleotide sequence ID" value="NC_015559.1"/>
</dbReference>
<dbReference type="Pfam" id="PF01243">
    <property type="entry name" value="PNPOx_N"/>
    <property type="match status" value="1"/>
</dbReference>
<dbReference type="KEGG" id="mpc:Mar181_1092"/>
<reference evidence="2 3" key="1">
    <citation type="journal article" date="2012" name="Stand. Genomic Sci.">
        <title>Complete genome sequence of Marinomonas posidonica type strain (IVIA-Po-181(T)).</title>
        <authorList>
            <person name="Lucas-Elio P."/>
            <person name="Goodwin L."/>
            <person name="Woyke T."/>
            <person name="Pitluck S."/>
            <person name="Nolan M."/>
            <person name="Kyrpides N.C."/>
            <person name="Detter J.C."/>
            <person name="Copeland A."/>
            <person name="Lu M."/>
            <person name="Bruce D."/>
            <person name="Detter C."/>
            <person name="Tapia R."/>
            <person name="Han S."/>
            <person name="Land M.L."/>
            <person name="Ivanova N."/>
            <person name="Mikhailova N."/>
            <person name="Johnston A.W."/>
            <person name="Sanchez-Amat A."/>
        </authorList>
    </citation>
    <scope>NUCLEOTIDE SEQUENCE [LARGE SCALE GENOMIC DNA]</scope>
    <source>
        <strain evidence="3">CECT 7376 / NCIMB 14433 / IVIA-Po-181</strain>
    </source>
</reference>
<evidence type="ECO:0000313" key="2">
    <source>
        <dbReference type="EMBL" id="AEF54140.1"/>
    </source>
</evidence>
<dbReference type="OrthoDB" id="7867371at2"/>
<dbReference type="eggNOG" id="COG3576">
    <property type="taxonomic scope" value="Bacteria"/>
</dbReference>
<organism evidence="2 3">
    <name type="scientific">Marinomonas posidonica (strain CECT 7376 / NCIMB 14433 / IVIA-Po-181)</name>
    <dbReference type="NCBI Taxonomy" id="491952"/>
    <lineage>
        <taxon>Bacteria</taxon>
        <taxon>Pseudomonadati</taxon>
        <taxon>Pseudomonadota</taxon>
        <taxon>Gammaproteobacteria</taxon>
        <taxon>Oceanospirillales</taxon>
        <taxon>Oceanospirillaceae</taxon>
        <taxon>Marinomonas</taxon>
    </lineage>
</organism>
<gene>
    <name evidence="2" type="ordered locus">Mar181_1092</name>
</gene>
<proteinExistence type="predicted"/>
<sequence length="149" mass="16426">MLTEEVKQSIKESVLCWLATSDEKGEPNCSPKEVFTYSDNDELVIADIASPNSVANLKVNPHVCVSFIHVFKQKGFKIKGRARYFTPQCKEYPSLFSLVEPVVGRTFPVKGIILVSVTSCSPIIAPAYYLVSGTTEESQIDSAKQTYGV</sequence>
<dbReference type="PANTHER" id="PTHR40660:SF1">
    <property type="entry name" value="5'-PHOSPHATE OXIDASE PUTATIVE DOMAIN-CONTAINING PROTEIN-RELATED"/>
    <property type="match status" value="1"/>
</dbReference>
<dbReference type="AlphaFoldDB" id="F6CUN0"/>
<dbReference type="PANTHER" id="PTHR40660">
    <property type="entry name" value="5'-PHOSPHATE OXIDASE PUTATIVE DOMAIN-CONTAINING PROTEIN-RELATED"/>
    <property type="match status" value="1"/>
</dbReference>
<evidence type="ECO:0000259" key="1">
    <source>
        <dbReference type="Pfam" id="PF01243"/>
    </source>
</evidence>
<dbReference type="EMBL" id="CP002771">
    <property type="protein sequence ID" value="AEF54140.1"/>
    <property type="molecule type" value="Genomic_DNA"/>
</dbReference>
<accession>F6CUN0</accession>
<dbReference type="InterPro" id="IPR011576">
    <property type="entry name" value="Pyridox_Oxase_N"/>
</dbReference>
<dbReference type="STRING" id="491952.Mar181_1092"/>
<dbReference type="Proteomes" id="UP000009230">
    <property type="component" value="Chromosome"/>
</dbReference>
<evidence type="ECO:0000313" key="3">
    <source>
        <dbReference type="Proteomes" id="UP000009230"/>
    </source>
</evidence>
<dbReference type="InterPro" id="IPR012349">
    <property type="entry name" value="Split_barrel_FMN-bd"/>
</dbReference>
<keyword evidence="3" id="KW-1185">Reference proteome</keyword>
<name>F6CUN0_MARPP</name>